<name>A0ABS4IV30_9BACL</name>
<dbReference type="EMBL" id="JAGGLB010000008">
    <property type="protein sequence ID" value="MBP1991446.1"/>
    <property type="molecule type" value="Genomic_DNA"/>
</dbReference>
<sequence>MIFIVKARLWRGPVLLTMKIIVKVADTLGCERWREHSSVPAAWPAGRWEIPSDREKKPCLQSV</sequence>
<dbReference type="RefSeq" id="WP_209972192.1">
    <property type="nucleotide sequence ID" value="NZ_JAGGLB010000008.1"/>
</dbReference>
<keyword evidence="2" id="KW-1185">Reference proteome</keyword>
<evidence type="ECO:0000313" key="1">
    <source>
        <dbReference type="EMBL" id="MBP1991446.1"/>
    </source>
</evidence>
<proteinExistence type="predicted"/>
<gene>
    <name evidence="1" type="ORF">J2Z66_003053</name>
</gene>
<protein>
    <submittedName>
        <fullName evidence="1">Uncharacterized protein</fullName>
    </submittedName>
</protein>
<organism evidence="1 2">
    <name type="scientific">Paenibacillus eucommiae</name>
    <dbReference type="NCBI Taxonomy" id="1355755"/>
    <lineage>
        <taxon>Bacteria</taxon>
        <taxon>Bacillati</taxon>
        <taxon>Bacillota</taxon>
        <taxon>Bacilli</taxon>
        <taxon>Bacillales</taxon>
        <taxon>Paenibacillaceae</taxon>
        <taxon>Paenibacillus</taxon>
    </lineage>
</organism>
<comment type="caution">
    <text evidence="1">The sequence shown here is derived from an EMBL/GenBank/DDBJ whole genome shotgun (WGS) entry which is preliminary data.</text>
</comment>
<reference evidence="1 2" key="1">
    <citation type="submission" date="2021-03" db="EMBL/GenBank/DDBJ databases">
        <title>Genomic Encyclopedia of Type Strains, Phase IV (KMG-IV): sequencing the most valuable type-strain genomes for metagenomic binning, comparative biology and taxonomic classification.</title>
        <authorList>
            <person name="Goeker M."/>
        </authorList>
    </citation>
    <scope>NUCLEOTIDE SEQUENCE [LARGE SCALE GENOMIC DNA]</scope>
    <source>
        <strain evidence="1 2">DSM 26048</strain>
    </source>
</reference>
<accession>A0ABS4IV30</accession>
<dbReference type="Proteomes" id="UP001519287">
    <property type="component" value="Unassembled WGS sequence"/>
</dbReference>
<evidence type="ECO:0000313" key="2">
    <source>
        <dbReference type="Proteomes" id="UP001519287"/>
    </source>
</evidence>